<proteinExistence type="predicted"/>
<dbReference type="RefSeq" id="WP_345518016.1">
    <property type="nucleotide sequence ID" value="NZ_BAAAXD010000045.1"/>
</dbReference>
<name>A0ABV5R9U3_9ACTN</name>
<sequence>MVIAIISLPSGTPTAIRYPDHDIRATVDVMVTAYEDVPFSELLHHPAATARRLDAVRALRLRRRDAGDLALIRADQLEQDSTVVDFTARLLAGLVRTENTAALRQALPDALPWSVFLPEDDIEAVLGELVDTARGAAALENLAPIALLLAQWRHSAEIYADPSLHAILTREPDGDLGPVPVPEGETAK</sequence>
<gene>
    <name evidence="1" type="ORF">ACFFTL_20610</name>
</gene>
<dbReference type="Proteomes" id="UP001589710">
    <property type="component" value="Unassembled WGS sequence"/>
</dbReference>
<evidence type="ECO:0000313" key="2">
    <source>
        <dbReference type="Proteomes" id="UP001589710"/>
    </source>
</evidence>
<dbReference type="EMBL" id="JBHMCG010000097">
    <property type="protein sequence ID" value="MFB9574624.1"/>
    <property type="molecule type" value="Genomic_DNA"/>
</dbReference>
<evidence type="ECO:0008006" key="3">
    <source>
        <dbReference type="Google" id="ProtNLM"/>
    </source>
</evidence>
<protein>
    <recommendedName>
        <fullName evidence="3">Prevent-host-death family protein</fullName>
    </recommendedName>
</protein>
<reference evidence="1 2" key="1">
    <citation type="submission" date="2024-09" db="EMBL/GenBank/DDBJ databases">
        <authorList>
            <person name="Sun Q."/>
            <person name="Mori K."/>
        </authorList>
    </citation>
    <scope>NUCLEOTIDE SEQUENCE [LARGE SCALE GENOMIC DNA]</scope>
    <source>
        <strain evidence="1 2">JCM 3331</strain>
    </source>
</reference>
<accession>A0ABV5R9U3</accession>
<comment type="caution">
    <text evidence="1">The sequence shown here is derived from an EMBL/GenBank/DDBJ whole genome shotgun (WGS) entry which is preliminary data.</text>
</comment>
<evidence type="ECO:0000313" key="1">
    <source>
        <dbReference type="EMBL" id="MFB9574624.1"/>
    </source>
</evidence>
<keyword evidence="2" id="KW-1185">Reference proteome</keyword>
<organism evidence="1 2">
    <name type="scientific">Streptomyces yanii</name>
    <dbReference type="NCBI Taxonomy" id="78510"/>
    <lineage>
        <taxon>Bacteria</taxon>
        <taxon>Bacillati</taxon>
        <taxon>Actinomycetota</taxon>
        <taxon>Actinomycetes</taxon>
        <taxon>Kitasatosporales</taxon>
        <taxon>Streptomycetaceae</taxon>
        <taxon>Streptomyces</taxon>
    </lineage>
</organism>